<dbReference type="GO" id="GO:0016810">
    <property type="term" value="F:hydrolase activity, acting on carbon-nitrogen (but not peptide) bonds"/>
    <property type="evidence" value="ECO:0007669"/>
    <property type="project" value="InterPro"/>
</dbReference>
<evidence type="ECO:0000313" key="5">
    <source>
        <dbReference type="EMBL" id="KJD43196.1"/>
    </source>
</evidence>
<dbReference type="GO" id="GO:0046872">
    <property type="term" value="F:metal ion binding"/>
    <property type="evidence" value="ECO:0007669"/>
    <property type="project" value="UniProtKB-KW"/>
</dbReference>
<reference evidence="5 6" key="1">
    <citation type="submission" date="2014-11" db="EMBL/GenBank/DDBJ databases">
        <title>Draft Genome Sequences of Paenibacillus polymyxa NRRL B-30509 and Paenibacillus terrae NRRL B-30644, Strains from a Poultry Environment that Produce Tridecaptin A and Paenicidins.</title>
        <authorList>
            <person name="van Belkum M.J."/>
            <person name="Lohans C.T."/>
            <person name="Vederas J.C."/>
        </authorList>
    </citation>
    <scope>NUCLEOTIDE SEQUENCE [LARGE SCALE GENOMIC DNA]</scope>
    <source>
        <strain evidence="5 6">NRRL B-30644</strain>
    </source>
</reference>
<comment type="caution">
    <text evidence="5">The sequence shown here is derived from an EMBL/GenBank/DDBJ whole genome shotgun (WGS) entry which is preliminary data.</text>
</comment>
<evidence type="ECO:0000256" key="3">
    <source>
        <dbReference type="SAM" id="SignalP"/>
    </source>
</evidence>
<dbReference type="InterPro" id="IPR002509">
    <property type="entry name" value="NODB_dom"/>
</dbReference>
<dbReference type="GO" id="GO:0016020">
    <property type="term" value="C:membrane"/>
    <property type="evidence" value="ECO:0007669"/>
    <property type="project" value="TreeGrafter"/>
</dbReference>
<feature type="domain" description="NodB homology" evidence="4">
    <location>
        <begin position="73"/>
        <end position="256"/>
    </location>
</feature>
<dbReference type="Gene3D" id="3.20.20.370">
    <property type="entry name" value="Glycoside hydrolase/deacetylase"/>
    <property type="match status" value="1"/>
</dbReference>
<keyword evidence="6" id="KW-1185">Reference proteome</keyword>
<dbReference type="Proteomes" id="UP000032534">
    <property type="component" value="Unassembled WGS sequence"/>
</dbReference>
<organism evidence="5 6">
    <name type="scientific">Paenibacillus terrae</name>
    <dbReference type="NCBI Taxonomy" id="159743"/>
    <lineage>
        <taxon>Bacteria</taxon>
        <taxon>Bacillati</taxon>
        <taxon>Bacillota</taxon>
        <taxon>Bacilli</taxon>
        <taxon>Bacillales</taxon>
        <taxon>Paenibacillaceae</taxon>
        <taxon>Paenibacillus</taxon>
    </lineage>
</organism>
<evidence type="ECO:0000313" key="6">
    <source>
        <dbReference type="Proteomes" id="UP000032534"/>
    </source>
</evidence>
<keyword evidence="3" id="KW-0732">Signal</keyword>
<dbReference type="RefSeq" id="WP_044648467.1">
    <property type="nucleotide sequence ID" value="NZ_JTHP01000064.1"/>
</dbReference>
<dbReference type="CDD" id="cd10917">
    <property type="entry name" value="CE4_NodB_like_6s_7s"/>
    <property type="match status" value="1"/>
</dbReference>
<protein>
    <submittedName>
        <fullName evidence="5">Chitooligosaccharide deacetylase</fullName>
    </submittedName>
</protein>
<dbReference type="InterPro" id="IPR011330">
    <property type="entry name" value="Glyco_hydro/deAcase_b/a-brl"/>
</dbReference>
<evidence type="ECO:0000256" key="1">
    <source>
        <dbReference type="ARBA" id="ARBA00022723"/>
    </source>
</evidence>
<keyword evidence="2" id="KW-0378">Hydrolase</keyword>
<dbReference type="InterPro" id="IPR050248">
    <property type="entry name" value="Polysacc_deacetylase_ArnD"/>
</dbReference>
<keyword evidence="1" id="KW-0479">Metal-binding</keyword>
<dbReference type="OrthoDB" id="2649545at2"/>
<dbReference type="GO" id="GO:0005975">
    <property type="term" value="P:carbohydrate metabolic process"/>
    <property type="evidence" value="ECO:0007669"/>
    <property type="project" value="InterPro"/>
</dbReference>
<feature type="chain" id="PRO_5039668956" evidence="3">
    <location>
        <begin position="24"/>
        <end position="268"/>
    </location>
</feature>
<sequence>MPYRGILPIMALLLAFSSFPVHADAPPDIGTTHSKEATVVSSAHKSRERATPTLAMLRKKHADIFKMCGPHTQQIALTFDDVPDSRYTPQVLDILHANGIKATFFIVGHRAEKHPGMIRRIVREGHALGNHSYTHPDFRKASPERFRNQIKKTEHILEATVGFRPKLIRPPYGEITEPQIQWARRHGYMIVNWNVDSLDWKGLSKTQIQRNVIPATGPGSIILMHAGGGQSSNLKGTVQSLPGLIQSLKAKGYKFVTVPRLLHTSERK</sequence>
<feature type="signal peptide" evidence="3">
    <location>
        <begin position="1"/>
        <end position="23"/>
    </location>
</feature>
<name>A0A0D7WVH5_9BACL</name>
<dbReference type="PROSITE" id="PS51677">
    <property type="entry name" value="NODB"/>
    <property type="match status" value="1"/>
</dbReference>
<evidence type="ECO:0000259" key="4">
    <source>
        <dbReference type="PROSITE" id="PS51677"/>
    </source>
</evidence>
<dbReference type="AlphaFoldDB" id="A0A0D7WVH5"/>
<dbReference type="Pfam" id="PF01522">
    <property type="entry name" value="Polysacc_deac_1"/>
    <property type="match status" value="1"/>
</dbReference>
<gene>
    <name evidence="5" type="ORF">QD47_23870</name>
</gene>
<dbReference type="SUPFAM" id="SSF88713">
    <property type="entry name" value="Glycoside hydrolase/deacetylase"/>
    <property type="match status" value="1"/>
</dbReference>
<dbReference type="EMBL" id="JTHP01000064">
    <property type="protein sequence ID" value="KJD43196.1"/>
    <property type="molecule type" value="Genomic_DNA"/>
</dbReference>
<dbReference type="PANTHER" id="PTHR10587">
    <property type="entry name" value="GLYCOSYL TRANSFERASE-RELATED"/>
    <property type="match status" value="1"/>
</dbReference>
<evidence type="ECO:0000256" key="2">
    <source>
        <dbReference type="ARBA" id="ARBA00022801"/>
    </source>
</evidence>
<dbReference type="PATRIC" id="fig|159743.3.peg.5299"/>
<accession>A0A0D7WVH5</accession>
<dbReference type="PANTHER" id="PTHR10587:SF133">
    <property type="entry name" value="CHITIN DEACETYLASE 1-RELATED"/>
    <property type="match status" value="1"/>
</dbReference>
<proteinExistence type="predicted"/>